<protein>
    <recommendedName>
        <fullName evidence="14">Phosphoenolpyruvate carboxykinase [GTP]</fullName>
        <ecNumber evidence="4">4.1.1.32</ecNumber>
    </recommendedName>
</protein>
<comment type="catalytic activity">
    <reaction evidence="11">
        <text>oxaloacetate + GTP = phosphoenolpyruvate + GDP + CO2</text>
        <dbReference type="Rhea" id="RHEA:10388"/>
        <dbReference type="ChEBI" id="CHEBI:16452"/>
        <dbReference type="ChEBI" id="CHEBI:16526"/>
        <dbReference type="ChEBI" id="CHEBI:37565"/>
        <dbReference type="ChEBI" id="CHEBI:58189"/>
        <dbReference type="ChEBI" id="CHEBI:58702"/>
        <dbReference type="EC" id="4.1.1.32"/>
    </reaction>
</comment>
<dbReference type="GO" id="GO:0005829">
    <property type="term" value="C:cytosol"/>
    <property type="evidence" value="ECO:0007669"/>
    <property type="project" value="TreeGrafter"/>
</dbReference>
<comment type="similarity">
    <text evidence="2">Belongs to the phosphoenolpyruvate carboxykinase [GTP] family.</text>
</comment>
<dbReference type="GO" id="GO:0006094">
    <property type="term" value="P:gluconeogenesis"/>
    <property type="evidence" value="ECO:0007669"/>
    <property type="project" value="InterPro"/>
</dbReference>
<dbReference type="PROSITE" id="PS00505">
    <property type="entry name" value="PEPCK_GTP"/>
    <property type="match status" value="1"/>
</dbReference>
<sequence length="744" mass="83074">MRYTKIDVQRCNWQFVQLHRLTAQRLVGWLVGWSVGWSVGRSVGRSAASVNERSTTIFSVVGISVPSFAFCAKFLLCRDLAPAEGISPLNGFLTVMICSTTVEHFSSTMSCQSLKSFADNMVIIGTTSHKTVCNIPIIKGDFESMPKGVQKFVAEKATLMQAAKIFICDGSVQEGTDITGEMIEHGMLTPLTKMQNCFLCRTDPKDVARVESKTFMCTPDKYMSVTHTPPDVQPIMGNWMSPEKLATELDDRFPGCMKGRIMYVIPFSMGPIGSPLSKIGIELTDSPYVVMCMRIMTRVSLDVLKVLGENEFVRCIHSLGCPRPVNKKIVNQWLCNPEKVLIAHRPAEREVWSFGSGYGGNSLLGKKCFALRIACNIARDEGWLAEHMLLSSFTGPNGKERFIAAAFPSACGKTNMAMLLPTLPGWKVKCCGDDIAWMRFREDGQLVGINPEAGFFGVAPGTSHKTNPIAMDTCMTNTIFTNVAETADGSVFWEGMEHEIPDKNIQMTNWLNEPWKIGMPGVSSHPNSRFTTPANQCPIMHPKWEDSAGVPIDAIIFGGRRPEGVPLVFETFDWHHGIFTGACLKSEATAAAEHTGKKIMHDPMAMRPFMGYNFGKYLQHWINVGKPPHKTPKIFHVNWFRVNKDGKFLWPGFGDNIRVIDWILRRLDDEDIATKTAIGLIPKKGSINTEGLNVDWDELFSLPKDYWLEDSKEVRKFFDEQIGSDLPPEIKAELDAQEQRIKAM</sequence>
<proteinExistence type="inferred from homology"/>
<dbReference type="EC" id="4.1.1.32" evidence="4"/>
<evidence type="ECO:0000256" key="10">
    <source>
        <dbReference type="ARBA" id="ARBA00023239"/>
    </source>
</evidence>
<comment type="cofactor">
    <cofactor evidence="1">
        <name>Mn(2+)</name>
        <dbReference type="ChEBI" id="CHEBI:29035"/>
    </cofactor>
</comment>
<keyword evidence="10" id="KW-0456">Lyase</keyword>
<keyword evidence="6" id="KW-0547">Nucleotide-binding</keyword>
<dbReference type="OrthoDB" id="5841594at2759"/>
<dbReference type="AlphaFoldDB" id="A0A0V1AZ55"/>
<dbReference type="GO" id="GO:0033993">
    <property type="term" value="P:response to lipid"/>
    <property type="evidence" value="ECO:0007669"/>
    <property type="project" value="TreeGrafter"/>
</dbReference>
<dbReference type="FunCoup" id="A0A0V1AZ55">
    <property type="interactions" value="305"/>
</dbReference>
<dbReference type="InterPro" id="IPR035078">
    <property type="entry name" value="PEP_carboxykinase_GTP_N"/>
</dbReference>
<dbReference type="InterPro" id="IPR008210">
    <property type="entry name" value="PEP_carboxykinase_N"/>
</dbReference>
<evidence type="ECO:0000256" key="5">
    <source>
        <dbReference type="ARBA" id="ARBA00022723"/>
    </source>
</evidence>
<dbReference type="GO" id="GO:0071333">
    <property type="term" value="P:cellular response to glucose stimulus"/>
    <property type="evidence" value="ECO:0007669"/>
    <property type="project" value="TreeGrafter"/>
</dbReference>
<evidence type="ECO:0000256" key="1">
    <source>
        <dbReference type="ARBA" id="ARBA00001936"/>
    </source>
</evidence>
<evidence type="ECO:0000313" key="18">
    <source>
        <dbReference type="Proteomes" id="UP000054776"/>
    </source>
</evidence>
<dbReference type="GO" id="GO:0006107">
    <property type="term" value="P:oxaloacetate metabolic process"/>
    <property type="evidence" value="ECO:0007669"/>
    <property type="project" value="TreeGrafter"/>
</dbReference>
<dbReference type="GO" id="GO:0030145">
    <property type="term" value="F:manganese ion binding"/>
    <property type="evidence" value="ECO:0007669"/>
    <property type="project" value="TreeGrafter"/>
</dbReference>
<evidence type="ECO:0000256" key="12">
    <source>
        <dbReference type="ARBA" id="ARBA00058806"/>
    </source>
</evidence>
<organism evidence="17 18">
    <name type="scientific">Trichinella spiralis</name>
    <name type="common">Trichina worm</name>
    <dbReference type="NCBI Taxonomy" id="6334"/>
    <lineage>
        <taxon>Eukaryota</taxon>
        <taxon>Metazoa</taxon>
        <taxon>Ecdysozoa</taxon>
        <taxon>Nematoda</taxon>
        <taxon>Enoplea</taxon>
        <taxon>Dorylaimia</taxon>
        <taxon>Trichinellida</taxon>
        <taxon>Trichinellidae</taxon>
        <taxon>Trichinella</taxon>
    </lineage>
</organism>
<keyword evidence="7" id="KW-0210">Decarboxylase</keyword>
<dbReference type="SUPFAM" id="SSF53795">
    <property type="entry name" value="PEP carboxykinase-like"/>
    <property type="match status" value="1"/>
</dbReference>
<dbReference type="NCBIfam" id="NF003253">
    <property type="entry name" value="PRK04210.1"/>
    <property type="match status" value="1"/>
</dbReference>
<keyword evidence="18" id="KW-1185">Reference proteome</keyword>
<keyword evidence="17" id="KW-0670">Pyruvate</keyword>
<dbReference type="eggNOG" id="KOG3749">
    <property type="taxonomic scope" value="Eukaryota"/>
</dbReference>
<evidence type="ECO:0000256" key="13">
    <source>
        <dbReference type="ARBA" id="ARBA00058921"/>
    </source>
</evidence>
<keyword evidence="9" id="KW-0464">Manganese</keyword>
<name>A0A0V1AZ55_TRISP</name>
<dbReference type="InParanoid" id="A0A0V1AZ55"/>
<dbReference type="SMR" id="A0A0V1AZ55"/>
<dbReference type="Pfam" id="PF17297">
    <property type="entry name" value="PEPCK_N"/>
    <property type="match status" value="1"/>
</dbReference>
<evidence type="ECO:0000256" key="8">
    <source>
        <dbReference type="ARBA" id="ARBA00023134"/>
    </source>
</evidence>
<comment type="function">
    <text evidence="13">In parasitic nematodes PEPCK carboxylates phosphoenolpyruvate to oxaloacetate thus introducing the products of glycolysis to mitochondrial metabolism.</text>
</comment>
<evidence type="ECO:0000256" key="14">
    <source>
        <dbReference type="ARBA" id="ARBA00072283"/>
    </source>
</evidence>
<evidence type="ECO:0000259" key="15">
    <source>
        <dbReference type="Pfam" id="PF00821"/>
    </source>
</evidence>
<comment type="caution">
    <text evidence="17">The sequence shown here is derived from an EMBL/GenBank/DDBJ whole genome shotgun (WGS) entry which is preliminary data.</text>
</comment>
<dbReference type="GO" id="GO:0016301">
    <property type="term" value="F:kinase activity"/>
    <property type="evidence" value="ECO:0007669"/>
    <property type="project" value="UniProtKB-KW"/>
</dbReference>
<dbReference type="HAMAP" id="MF_00452">
    <property type="entry name" value="PEPCK_GTP"/>
    <property type="match status" value="1"/>
</dbReference>
<dbReference type="GO" id="GO:0005525">
    <property type="term" value="F:GTP binding"/>
    <property type="evidence" value="ECO:0007669"/>
    <property type="project" value="UniProtKB-KW"/>
</dbReference>
<dbReference type="GO" id="GO:0004613">
    <property type="term" value="F:phosphoenolpyruvate carboxykinase (GTP) activity"/>
    <property type="evidence" value="ECO:0007669"/>
    <property type="project" value="UniProtKB-EC"/>
</dbReference>
<dbReference type="InterPro" id="IPR018091">
    <property type="entry name" value="PEP_carboxykin_GTP_CS"/>
</dbReference>
<feature type="domain" description="Phosphoenolpyruvate carboxykinase C-terminal P-loop" evidence="15">
    <location>
        <begin position="383"/>
        <end position="740"/>
    </location>
</feature>
<dbReference type="STRING" id="6334.A0A0V1AZ55"/>
<dbReference type="Gene3D" id="2.170.8.10">
    <property type="entry name" value="Phosphoenolpyruvate Carboxykinase, domain 2"/>
    <property type="match status" value="1"/>
</dbReference>
<evidence type="ECO:0000256" key="4">
    <source>
        <dbReference type="ARBA" id="ARBA00012306"/>
    </source>
</evidence>
<dbReference type="EMBL" id="JYDH01000168">
    <property type="protein sequence ID" value="KRY29507.1"/>
    <property type="molecule type" value="Genomic_DNA"/>
</dbReference>
<evidence type="ECO:0000259" key="16">
    <source>
        <dbReference type="Pfam" id="PF17297"/>
    </source>
</evidence>
<dbReference type="Proteomes" id="UP000054776">
    <property type="component" value="Unassembled WGS sequence"/>
</dbReference>
<dbReference type="PANTHER" id="PTHR11561">
    <property type="entry name" value="PHOSPHOENOLPYRUVATE CARBOXYKINASE"/>
    <property type="match status" value="1"/>
</dbReference>
<dbReference type="Gene3D" id="3.90.228.20">
    <property type="match status" value="1"/>
</dbReference>
<evidence type="ECO:0000256" key="6">
    <source>
        <dbReference type="ARBA" id="ARBA00022741"/>
    </source>
</evidence>
<accession>A0A0V1AZ55</accession>
<keyword evidence="5" id="KW-0479">Metal-binding</keyword>
<evidence type="ECO:0000256" key="11">
    <source>
        <dbReference type="ARBA" id="ARBA00051400"/>
    </source>
</evidence>
<evidence type="ECO:0000256" key="9">
    <source>
        <dbReference type="ARBA" id="ARBA00023211"/>
    </source>
</evidence>
<dbReference type="Pfam" id="PF00821">
    <property type="entry name" value="PEPCK_GTP"/>
    <property type="match status" value="1"/>
</dbReference>
<evidence type="ECO:0000256" key="7">
    <source>
        <dbReference type="ARBA" id="ARBA00022793"/>
    </source>
</evidence>
<comment type="subunit">
    <text evidence="3">Monomer.</text>
</comment>
<dbReference type="PANTHER" id="PTHR11561:SF0">
    <property type="entry name" value="PHOSPHOENOLPYRUVATE CARBOXYKINASE [GTP]-RELATED"/>
    <property type="match status" value="1"/>
</dbReference>
<dbReference type="GO" id="GO:0042594">
    <property type="term" value="P:response to starvation"/>
    <property type="evidence" value="ECO:0007669"/>
    <property type="project" value="TreeGrafter"/>
</dbReference>
<dbReference type="InterPro" id="IPR035077">
    <property type="entry name" value="PEP_carboxykinase_GTP_C"/>
</dbReference>
<feature type="domain" description="Phosphoenolpyruvate carboxykinase GTP-utilising N-terminal" evidence="16">
    <location>
        <begin position="151"/>
        <end position="379"/>
    </location>
</feature>
<evidence type="ECO:0000256" key="3">
    <source>
        <dbReference type="ARBA" id="ARBA00011245"/>
    </source>
</evidence>
<dbReference type="Gene3D" id="3.40.449.10">
    <property type="entry name" value="Phosphoenolpyruvate Carboxykinase, domain 1"/>
    <property type="match status" value="1"/>
</dbReference>
<dbReference type="GO" id="GO:0046327">
    <property type="term" value="P:glycerol biosynthetic process from pyruvate"/>
    <property type="evidence" value="ECO:0007669"/>
    <property type="project" value="TreeGrafter"/>
</dbReference>
<dbReference type="InterPro" id="IPR013035">
    <property type="entry name" value="PEP_carboxykinase_C"/>
</dbReference>
<dbReference type="GO" id="GO:0019543">
    <property type="term" value="P:propionate catabolic process"/>
    <property type="evidence" value="ECO:0007669"/>
    <property type="project" value="TreeGrafter"/>
</dbReference>
<comment type="function">
    <text evidence="12">Catalyzes the conversion of oxaloacetate (OAA) to phosphoenolpyruvate (PEP), the rate-limiting step in the metabolic pathway that produces glucose from lactate and other precursors derived from the citric acid cycle.</text>
</comment>
<reference evidence="17 18" key="1">
    <citation type="submission" date="2015-01" db="EMBL/GenBank/DDBJ databases">
        <title>Evolution of Trichinella species and genotypes.</title>
        <authorList>
            <person name="Korhonen P.K."/>
            <person name="Edoardo P."/>
            <person name="Giuseppe L.R."/>
            <person name="Gasser R.B."/>
        </authorList>
    </citation>
    <scope>NUCLEOTIDE SEQUENCE [LARGE SCALE GENOMIC DNA]</scope>
    <source>
        <strain evidence="17">ISS3</strain>
    </source>
</reference>
<keyword evidence="8" id="KW-0342">GTP-binding</keyword>
<keyword evidence="17" id="KW-0418">Kinase</keyword>
<dbReference type="InterPro" id="IPR008209">
    <property type="entry name" value="PEP_carboxykinase_GTP"/>
</dbReference>
<dbReference type="FunFam" id="3.40.449.10:FF:000003">
    <property type="entry name" value="Phosphoenolpyruvate carboxykinase, cytosolic [GTP]"/>
    <property type="match status" value="1"/>
</dbReference>
<evidence type="ECO:0000256" key="2">
    <source>
        <dbReference type="ARBA" id="ARBA00005796"/>
    </source>
</evidence>
<keyword evidence="17" id="KW-0808">Transferase</keyword>
<dbReference type="FunFam" id="3.90.228.20:FF:000005">
    <property type="entry name" value="Phosphoenolpyruvate carboxykinase [GTP], mitochondrial"/>
    <property type="match status" value="1"/>
</dbReference>
<dbReference type="SUPFAM" id="SSF68923">
    <property type="entry name" value="PEP carboxykinase N-terminal domain"/>
    <property type="match status" value="1"/>
</dbReference>
<dbReference type="CDD" id="cd00819">
    <property type="entry name" value="PEPCK_GTP"/>
    <property type="match status" value="1"/>
</dbReference>
<gene>
    <name evidence="17" type="primary">PEPCK</name>
    <name evidence="17" type="ORF">T01_6119</name>
</gene>
<evidence type="ECO:0000313" key="17">
    <source>
        <dbReference type="EMBL" id="KRY29507.1"/>
    </source>
</evidence>